<dbReference type="AlphaFoldDB" id="A0A1Y1WEU8"/>
<feature type="compositionally biased region" description="Polar residues" evidence="4">
    <location>
        <begin position="328"/>
        <end position="339"/>
    </location>
</feature>
<protein>
    <recommendedName>
        <fullName evidence="5">FCH domain-containing protein</fullName>
    </recommendedName>
</protein>
<feature type="compositionally biased region" description="Low complexity" evidence="4">
    <location>
        <begin position="380"/>
        <end position="395"/>
    </location>
</feature>
<sequence>MKYSFVFGKLGRDSASSQDNDAAAAAAGAPGAVSTAETADMHADFVCTERFADNFWSEDGRCVSVLTTKLKNAKQSCLDLLTMVSKRAEIEEELGKKMLKLKVGTIKDAFRCVRVEMENTAKTHLDLAKQLRTELEKPFLGFMDDQKRKRRAQTSEERSQLRGMIRKLQDKRRSDTRKVGDLELQVNGLHGMGDPKLRNKLERAQAQQRATEKEYVDVRQRLHDADQQWYHVWRSACDVFQVLEEQRISYLKHIDLERIDVASDISAFIRTFGTGGPDPELDPEGARASADRMSQDAGSGNSRSQSTVLGTVSSAVPTPESTRPIHRTPTSNSQDSVPTESHGGAMAGSVSQQPLGMDPRQQHGPPLPVRNSSRPVSMHAQGMQALAGASAAEAAWNDRPRSSMQQGSSFNGAAAHYRRSSNADVYNTLSSSSQQQQQPSPQQRRNQAPASRPADTLYSGTVNGISAGIPAPMATQRPSTPGQMGDISGSYSAGQQPAPTHRLTAIACKHIQWHDDCSNRAIWRAHCQYTDTDSSATAAAAAAAGSICDPVPAEWRAKLVCQGRARFLSCRIRSTSRHSLSQRTWCHARLRKCRIRPISNISHTSSTNGRPSQQQQQQQPAHGEPNFTKDQREIISYVKGNLTIREGDIISVLQVNPDGWRGVFPSNFVDPISNLTAS</sequence>
<feature type="domain" description="FCH" evidence="5">
    <location>
        <begin position="53"/>
        <end position="131"/>
    </location>
</feature>
<gene>
    <name evidence="6" type="ORF">DL89DRAFT_265481</name>
</gene>
<reference evidence="6 7" key="1">
    <citation type="submission" date="2016-07" db="EMBL/GenBank/DDBJ databases">
        <title>Pervasive Adenine N6-methylation of Active Genes in Fungi.</title>
        <authorList>
            <consortium name="DOE Joint Genome Institute"/>
            <person name="Mondo S.J."/>
            <person name="Dannebaum R.O."/>
            <person name="Kuo R.C."/>
            <person name="Labutti K."/>
            <person name="Haridas S."/>
            <person name="Kuo A."/>
            <person name="Salamov A."/>
            <person name="Ahrendt S.R."/>
            <person name="Lipzen A."/>
            <person name="Sullivan W."/>
            <person name="Andreopoulos W.B."/>
            <person name="Clum A."/>
            <person name="Lindquist E."/>
            <person name="Daum C."/>
            <person name="Ramamoorthy G.K."/>
            <person name="Gryganskyi A."/>
            <person name="Culley D."/>
            <person name="Magnuson J.K."/>
            <person name="James T.Y."/>
            <person name="O'Malley M.A."/>
            <person name="Stajich J.E."/>
            <person name="Spatafora J.W."/>
            <person name="Visel A."/>
            <person name="Grigoriev I.V."/>
        </authorList>
    </citation>
    <scope>NUCLEOTIDE SEQUENCE [LARGE SCALE GENOMIC DNA]</scope>
    <source>
        <strain evidence="6 7">ATCC 12442</strain>
    </source>
</reference>
<dbReference type="InterPro" id="IPR036028">
    <property type="entry name" value="SH3-like_dom_sf"/>
</dbReference>
<dbReference type="GO" id="GO:0005886">
    <property type="term" value="C:plasma membrane"/>
    <property type="evidence" value="ECO:0007669"/>
    <property type="project" value="TreeGrafter"/>
</dbReference>
<accession>A0A1Y1WEU8</accession>
<dbReference type="PANTHER" id="PTHR23065:SF7">
    <property type="entry name" value="NOSTRIN, ISOFORM H"/>
    <property type="match status" value="1"/>
</dbReference>
<keyword evidence="7" id="KW-1185">Reference proteome</keyword>
<evidence type="ECO:0000256" key="1">
    <source>
        <dbReference type="ARBA" id="ARBA00004496"/>
    </source>
</evidence>
<evidence type="ECO:0000259" key="5">
    <source>
        <dbReference type="SMART" id="SM00055"/>
    </source>
</evidence>
<feature type="compositionally biased region" description="Low complexity" evidence="4">
    <location>
        <begin position="430"/>
        <end position="443"/>
    </location>
</feature>
<feature type="compositionally biased region" description="Polar residues" evidence="4">
    <location>
        <begin position="600"/>
        <end position="612"/>
    </location>
</feature>
<feature type="compositionally biased region" description="Polar residues" evidence="4">
    <location>
        <begin position="296"/>
        <end position="321"/>
    </location>
</feature>
<dbReference type="GeneID" id="63803335"/>
<feature type="region of interest" description="Disordered" evidence="4">
    <location>
        <begin position="272"/>
        <end position="496"/>
    </location>
</feature>
<evidence type="ECO:0000256" key="3">
    <source>
        <dbReference type="ARBA" id="ARBA00022553"/>
    </source>
</evidence>
<organism evidence="6 7">
    <name type="scientific">Linderina pennispora</name>
    <dbReference type="NCBI Taxonomy" id="61395"/>
    <lineage>
        <taxon>Eukaryota</taxon>
        <taxon>Fungi</taxon>
        <taxon>Fungi incertae sedis</taxon>
        <taxon>Zoopagomycota</taxon>
        <taxon>Kickxellomycotina</taxon>
        <taxon>Kickxellomycetes</taxon>
        <taxon>Kickxellales</taxon>
        <taxon>Kickxellaceae</taxon>
        <taxon>Linderina</taxon>
    </lineage>
</organism>
<dbReference type="EMBL" id="MCFD01000003">
    <property type="protein sequence ID" value="ORX71766.1"/>
    <property type="molecule type" value="Genomic_DNA"/>
</dbReference>
<dbReference type="Proteomes" id="UP000193922">
    <property type="component" value="Unassembled WGS sequence"/>
</dbReference>
<dbReference type="SUPFAM" id="SSF103657">
    <property type="entry name" value="BAR/IMD domain-like"/>
    <property type="match status" value="1"/>
</dbReference>
<dbReference type="Pfam" id="PF00611">
    <property type="entry name" value="FCH"/>
    <property type="match status" value="1"/>
</dbReference>
<evidence type="ECO:0000256" key="2">
    <source>
        <dbReference type="ARBA" id="ARBA00022490"/>
    </source>
</evidence>
<keyword evidence="2" id="KW-0963">Cytoplasm</keyword>
<name>A0A1Y1WEU8_9FUNG</name>
<keyword evidence="3" id="KW-0597">Phosphoprotein</keyword>
<comment type="caution">
    <text evidence="6">The sequence shown here is derived from an EMBL/GenBank/DDBJ whole genome shotgun (WGS) entry which is preliminary data.</text>
</comment>
<dbReference type="GO" id="GO:0005737">
    <property type="term" value="C:cytoplasm"/>
    <property type="evidence" value="ECO:0007669"/>
    <property type="project" value="TreeGrafter"/>
</dbReference>
<feature type="compositionally biased region" description="Polar residues" evidence="4">
    <location>
        <begin position="402"/>
        <end position="411"/>
    </location>
</feature>
<dbReference type="STRING" id="61395.A0A1Y1WEU8"/>
<dbReference type="RefSeq" id="XP_040745190.1">
    <property type="nucleotide sequence ID" value="XM_040886687.1"/>
</dbReference>
<dbReference type="OrthoDB" id="5971719at2759"/>
<dbReference type="SMART" id="SM00055">
    <property type="entry name" value="FCH"/>
    <property type="match status" value="1"/>
</dbReference>
<comment type="subcellular location">
    <subcellularLocation>
        <location evidence="1">Cytoplasm</location>
    </subcellularLocation>
</comment>
<dbReference type="GO" id="GO:0043226">
    <property type="term" value="C:organelle"/>
    <property type="evidence" value="ECO:0007669"/>
    <property type="project" value="UniProtKB-ARBA"/>
</dbReference>
<feature type="compositionally biased region" description="Polar residues" evidence="4">
    <location>
        <begin position="420"/>
        <end position="429"/>
    </location>
</feature>
<dbReference type="Gene3D" id="1.20.1270.60">
    <property type="entry name" value="Arfaptin homology (AH) domain/BAR domain"/>
    <property type="match status" value="1"/>
</dbReference>
<dbReference type="PANTHER" id="PTHR23065">
    <property type="entry name" value="PROLINE-SERINE-THREONINE PHOSPHATASE INTERACTING PROTEIN 1"/>
    <property type="match status" value="1"/>
</dbReference>
<dbReference type="SUPFAM" id="SSF50044">
    <property type="entry name" value="SH3-domain"/>
    <property type="match status" value="1"/>
</dbReference>
<proteinExistence type="predicted"/>
<feature type="region of interest" description="Disordered" evidence="4">
    <location>
        <begin position="600"/>
        <end position="630"/>
    </location>
</feature>
<evidence type="ECO:0000256" key="4">
    <source>
        <dbReference type="SAM" id="MobiDB-lite"/>
    </source>
</evidence>
<evidence type="ECO:0000313" key="7">
    <source>
        <dbReference type="Proteomes" id="UP000193922"/>
    </source>
</evidence>
<dbReference type="InterPro" id="IPR001060">
    <property type="entry name" value="FCH_dom"/>
</dbReference>
<dbReference type="InterPro" id="IPR027267">
    <property type="entry name" value="AH/BAR_dom_sf"/>
</dbReference>
<evidence type="ECO:0000313" key="6">
    <source>
        <dbReference type="EMBL" id="ORX71766.1"/>
    </source>
</evidence>